<proteinExistence type="predicted"/>
<evidence type="ECO:0000313" key="3">
    <source>
        <dbReference type="Proteomes" id="UP000281975"/>
    </source>
</evidence>
<evidence type="ECO:0000259" key="1">
    <source>
        <dbReference type="Pfam" id="PF13460"/>
    </source>
</evidence>
<dbReference type="Pfam" id="PF13460">
    <property type="entry name" value="NAD_binding_10"/>
    <property type="match status" value="1"/>
</dbReference>
<protein>
    <submittedName>
        <fullName evidence="2">Putative NAD(P)-binding protein</fullName>
    </submittedName>
</protein>
<dbReference type="OrthoDB" id="9803892at2"/>
<organism evidence="2 3">
    <name type="scientific">Kushneria sinocarnis</name>
    <dbReference type="NCBI Taxonomy" id="595502"/>
    <lineage>
        <taxon>Bacteria</taxon>
        <taxon>Pseudomonadati</taxon>
        <taxon>Pseudomonadota</taxon>
        <taxon>Gammaproteobacteria</taxon>
        <taxon>Oceanospirillales</taxon>
        <taxon>Halomonadaceae</taxon>
        <taxon>Kushneria</taxon>
    </lineage>
</organism>
<accession>A0A420WUF0</accession>
<dbReference type="CDD" id="cd05243">
    <property type="entry name" value="SDR_a5"/>
    <property type="match status" value="1"/>
</dbReference>
<reference evidence="2 3" key="1">
    <citation type="submission" date="2018-10" db="EMBL/GenBank/DDBJ databases">
        <title>Genomic Encyclopedia of Type Strains, Phase IV (KMG-IV): sequencing the most valuable type-strain genomes for metagenomic binning, comparative biology and taxonomic classification.</title>
        <authorList>
            <person name="Goeker M."/>
        </authorList>
    </citation>
    <scope>NUCLEOTIDE SEQUENCE [LARGE SCALE GENOMIC DNA]</scope>
    <source>
        <strain evidence="2 3">DSM 23229</strain>
    </source>
</reference>
<dbReference type="RefSeq" id="WP_121173411.1">
    <property type="nucleotide sequence ID" value="NZ_RBIN01000007.1"/>
</dbReference>
<dbReference type="PANTHER" id="PTHR15020">
    <property type="entry name" value="FLAVIN REDUCTASE-RELATED"/>
    <property type="match status" value="1"/>
</dbReference>
<dbReference type="EMBL" id="RBIN01000007">
    <property type="protein sequence ID" value="RKQ97068.1"/>
    <property type="molecule type" value="Genomic_DNA"/>
</dbReference>
<sequence length="208" mass="22725">MTTLIIGANGQIGRRLCQQCAAAHVPVRAMIRHENQRAFFEELGIETVRGDLGGDMTAVFTGCDQVVFTAGSGASTGPEQTLMIDLNGAMRAIDLAREQGVERFIMVSTRHTDPLQGPERLRPYLAAKRAADAYLTHSGLAHVILRPGRLTDAPGSGRIALSREEASGEDVSRDNVARVIVTLLKRQQLDHREFVLLDGERVIDEAIR</sequence>
<dbReference type="Gene3D" id="3.40.50.720">
    <property type="entry name" value="NAD(P)-binding Rossmann-like Domain"/>
    <property type="match status" value="1"/>
</dbReference>
<evidence type="ECO:0000313" key="2">
    <source>
        <dbReference type="EMBL" id="RKQ97068.1"/>
    </source>
</evidence>
<feature type="domain" description="NAD(P)-binding" evidence="1">
    <location>
        <begin position="7"/>
        <end position="185"/>
    </location>
</feature>
<dbReference type="SUPFAM" id="SSF51735">
    <property type="entry name" value="NAD(P)-binding Rossmann-fold domains"/>
    <property type="match status" value="1"/>
</dbReference>
<keyword evidence="3" id="KW-1185">Reference proteome</keyword>
<dbReference type="PANTHER" id="PTHR15020:SF50">
    <property type="entry name" value="UPF0659 PROTEIN YMR090W"/>
    <property type="match status" value="1"/>
</dbReference>
<gene>
    <name evidence="2" type="ORF">C7446_2485</name>
</gene>
<dbReference type="InterPro" id="IPR016040">
    <property type="entry name" value="NAD(P)-bd_dom"/>
</dbReference>
<dbReference type="AlphaFoldDB" id="A0A420WUF0"/>
<dbReference type="InterPro" id="IPR036291">
    <property type="entry name" value="NAD(P)-bd_dom_sf"/>
</dbReference>
<dbReference type="Proteomes" id="UP000281975">
    <property type="component" value="Unassembled WGS sequence"/>
</dbReference>
<comment type="caution">
    <text evidence="2">The sequence shown here is derived from an EMBL/GenBank/DDBJ whole genome shotgun (WGS) entry which is preliminary data.</text>
</comment>
<name>A0A420WUF0_9GAMM</name>